<proteinExistence type="predicted"/>
<dbReference type="AlphaFoldDB" id="A0A4P9Y9P8"/>
<dbReference type="Proteomes" id="UP000281549">
    <property type="component" value="Unassembled WGS sequence"/>
</dbReference>
<evidence type="ECO:0000313" key="2">
    <source>
        <dbReference type="Proteomes" id="UP000281549"/>
    </source>
</evidence>
<sequence>MRIVYSVCVDAEKITFAQFQRYFDVNMNALNLLTLLDELCVWTGCERVVLLLDELLINGEPFANKLLNYIFQTLDQQQRKEWKKMKSFDLIATSLQFCVLDNIRTSTRRDVIIIPLPAVSSKDLESLVDMKKFEGEEKRKMQIAIAHCGGNFRFLQYLLECGNPDPIGAIDTVLEGLRGGKYYHIPKEVVVAALLRQPLSPEDMIGMHTFDKCISYGNNKIINYTLGYFTNSFHSTFIDQIPKMPILLLKVCCQRWSDKSDVELEPWQ</sequence>
<evidence type="ECO:0000313" key="1">
    <source>
        <dbReference type="EMBL" id="RKP15785.1"/>
    </source>
</evidence>
<accession>A0A4P9Y9P8</accession>
<reference evidence="2" key="1">
    <citation type="journal article" date="2018" name="Nat. Microbiol.">
        <title>Leveraging single-cell genomics to expand the fungal tree of life.</title>
        <authorList>
            <person name="Ahrendt S.R."/>
            <person name="Quandt C.A."/>
            <person name="Ciobanu D."/>
            <person name="Clum A."/>
            <person name="Salamov A."/>
            <person name="Andreopoulos B."/>
            <person name="Cheng J.F."/>
            <person name="Woyke T."/>
            <person name="Pelin A."/>
            <person name="Henrissat B."/>
            <person name="Reynolds N.K."/>
            <person name="Benny G.L."/>
            <person name="Smith M.E."/>
            <person name="James T.Y."/>
            <person name="Grigoriev I.V."/>
        </authorList>
    </citation>
    <scope>NUCLEOTIDE SEQUENCE [LARGE SCALE GENOMIC DNA]</scope>
    <source>
        <strain evidence="2">CSF55</strain>
    </source>
</reference>
<name>A0A4P9Y9P8_ROZAC</name>
<gene>
    <name evidence="1" type="ORF">ROZALSC1DRAFT_26049</name>
</gene>
<dbReference type="EMBL" id="ML007705">
    <property type="protein sequence ID" value="RKP15785.1"/>
    <property type="molecule type" value="Genomic_DNA"/>
</dbReference>
<feature type="non-terminal residue" evidence="1">
    <location>
        <position position="268"/>
    </location>
</feature>
<protein>
    <submittedName>
        <fullName evidence="1">Uncharacterized protein</fullName>
    </submittedName>
</protein>
<organism evidence="1 2">
    <name type="scientific">Rozella allomycis (strain CSF55)</name>
    <dbReference type="NCBI Taxonomy" id="988480"/>
    <lineage>
        <taxon>Eukaryota</taxon>
        <taxon>Fungi</taxon>
        <taxon>Fungi incertae sedis</taxon>
        <taxon>Cryptomycota</taxon>
        <taxon>Cryptomycota incertae sedis</taxon>
        <taxon>Rozella</taxon>
    </lineage>
</organism>